<dbReference type="Proteomes" id="UP000287651">
    <property type="component" value="Unassembled WGS sequence"/>
</dbReference>
<dbReference type="AlphaFoldDB" id="A0A427A1N9"/>
<sequence>MKSGGGASSRSVVPPTIDVSASVVAADSLAEKRPNCEVEDCVGAEKYFAIFITRLKITEGEDPLMSRWSAIAGSSQFWTEGPFLRGVSARVPTPHLSRASLRKKLGSCASLDGARNDRAHLEGDVLSLIKGATLLEAEQKGEGIKIVAAYKASRGFESGLEKMGWVSNKFGYRVALERLRRKHPKIEVEQDPFVECPEDANVMMDLSQPFDDSSPSEK</sequence>
<evidence type="ECO:0000313" key="1">
    <source>
        <dbReference type="EMBL" id="RRT70169.1"/>
    </source>
</evidence>
<comment type="caution">
    <text evidence="1">The sequence shown here is derived from an EMBL/GenBank/DDBJ whole genome shotgun (WGS) entry which is preliminary data.</text>
</comment>
<gene>
    <name evidence="1" type="ORF">B296_00031977</name>
</gene>
<name>A0A427A1N9_ENSVE</name>
<dbReference type="EMBL" id="AMZH03004109">
    <property type="protein sequence ID" value="RRT70169.1"/>
    <property type="molecule type" value="Genomic_DNA"/>
</dbReference>
<evidence type="ECO:0000313" key="2">
    <source>
        <dbReference type="Proteomes" id="UP000287651"/>
    </source>
</evidence>
<reference evidence="1 2" key="1">
    <citation type="journal article" date="2014" name="Agronomy (Basel)">
        <title>A Draft Genome Sequence for Ensete ventricosum, the Drought-Tolerant Tree Against Hunger.</title>
        <authorList>
            <person name="Harrison J."/>
            <person name="Moore K.A."/>
            <person name="Paszkiewicz K."/>
            <person name="Jones T."/>
            <person name="Grant M."/>
            <person name="Ambacheew D."/>
            <person name="Muzemil S."/>
            <person name="Studholme D.J."/>
        </authorList>
    </citation>
    <scope>NUCLEOTIDE SEQUENCE [LARGE SCALE GENOMIC DNA]</scope>
</reference>
<accession>A0A427A1N9</accession>
<protein>
    <submittedName>
        <fullName evidence="1">Uncharacterized protein</fullName>
    </submittedName>
</protein>
<proteinExistence type="predicted"/>
<organism evidence="1 2">
    <name type="scientific">Ensete ventricosum</name>
    <name type="common">Abyssinian banana</name>
    <name type="synonym">Musa ensete</name>
    <dbReference type="NCBI Taxonomy" id="4639"/>
    <lineage>
        <taxon>Eukaryota</taxon>
        <taxon>Viridiplantae</taxon>
        <taxon>Streptophyta</taxon>
        <taxon>Embryophyta</taxon>
        <taxon>Tracheophyta</taxon>
        <taxon>Spermatophyta</taxon>
        <taxon>Magnoliopsida</taxon>
        <taxon>Liliopsida</taxon>
        <taxon>Zingiberales</taxon>
        <taxon>Musaceae</taxon>
        <taxon>Ensete</taxon>
    </lineage>
</organism>